<dbReference type="Gene3D" id="1.10.101.10">
    <property type="entry name" value="PGBD-like superfamily/PGBD"/>
    <property type="match status" value="2"/>
</dbReference>
<dbReference type="SUPFAM" id="SSF47090">
    <property type="entry name" value="PGBD-like"/>
    <property type="match status" value="2"/>
</dbReference>
<evidence type="ECO:0000313" key="4">
    <source>
        <dbReference type="Proteomes" id="UP000178587"/>
    </source>
</evidence>
<accession>A0A1F6EQZ3</accession>
<evidence type="ECO:0000259" key="2">
    <source>
        <dbReference type="Pfam" id="PF01471"/>
    </source>
</evidence>
<dbReference type="Pfam" id="PF01471">
    <property type="entry name" value="PG_binding_1"/>
    <property type="match status" value="2"/>
</dbReference>
<feature type="domain" description="Peptidoglycan binding-like" evidence="2">
    <location>
        <begin position="318"/>
        <end position="381"/>
    </location>
</feature>
<protein>
    <recommendedName>
        <fullName evidence="2">Peptidoglycan binding-like domain-containing protein</fullName>
    </recommendedName>
</protein>
<feature type="domain" description="Peptidoglycan binding-like" evidence="2">
    <location>
        <begin position="226"/>
        <end position="288"/>
    </location>
</feature>
<name>A0A1F6EQZ3_9BACT</name>
<dbReference type="AlphaFoldDB" id="A0A1F6EQZ3"/>
<dbReference type="InterPro" id="IPR002477">
    <property type="entry name" value="Peptidoglycan-bd-like"/>
</dbReference>
<sequence length="386" mass="38189">MTISTYNIKTLLVVLALAVAMAVLALPQTSRAAFDSLTFTTDVVLDIGGITVNVSGSSATLESIVVSTTAFTMTLVSGSTVEVTAPNLNVLDSDISTDRTINTCSGSLSKIKYVATQNSTVVITPKTALCADAQGGGGGGGGGAAPTTTSTAPAPAPVVVEETAAAVAAAAVTTDSADVSALMAQVNALVAQLTALGGTAPTLPAVSGAPGLSVSTFARSLDVGSTGTDVRALQQFLNNNGYTIAKSGPGSPGNETETFGGLTRVALAAYQAANGISPAVGYFGPLTRSHIAGSGVATPSTPSAPTSSFTRSLDVGSTGADVYALQVFLNDNGFTIALSGPGSPGNETEMFGGLTRAALAAYQAANGISPAVGYFGPLTRAYIEGM</sequence>
<reference evidence="3 4" key="1">
    <citation type="journal article" date="2016" name="Nat. Commun.">
        <title>Thousands of microbial genomes shed light on interconnected biogeochemical processes in an aquifer system.</title>
        <authorList>
            <person name="Anantharaman K."/>
            <person name="Brown C.T."/>
            <person name="Hug L.A."/>
            <person name="Sharon I."/>
            <person name="Castelle C.J."/>
            <person name="Probst A.J."/>
            <person name="Thomas B.C."/>
            <person name="Singh A."/>
            <person name="Wilkins M.J."/>
            <person name="Karaoz U."/>
            <person name="Brodie E.L."/>
            <person name="Williams K.H."/>
            <person name="Hubbard S.S."/>
            <person name="Banfield J.F."/>
        </authorList>
    </citation>
    <scope>NUCLEOTIDE SEQUENCE [LARGE SCALE GENOMIC DNA]</scope>
</reference>
<proteinExistence type="predicted"/>
<dbReference type="STRING" id="1798507.A3A34_00650"/>
<feature type="signal peptide" evidence="1">
    <location>
        <begin position="1"/>
        <end position="32"/>
    </location>
</feature>
<dbReference type="Proteomes" id="UP000178587">
    <property type="component" value="Unassembled WGS sequence"/>
</dbReference>
<feature type="chain" id="PRO_5009524207" description="Peptidoglycan binding-like domain-containing protein" evidence="1">
    <location>
        <begin position="33"/>
        <end position="386"/>
    </location>
</feature>
<keyword evidence="1" id="KW-0732">Signal</keyword>
<dbReference type="EMBL" id="MFLU01000005">
    <property type="protein sequence ID" value="OGG76043.1"/>
    <property type="molecule type" value="Genomic_DNA"/>
</dbReference>
<dbReference type="InterPro" id="IPR036365">
    <property type="entry name" value="PGBD-like_sf"/>
</dbReference>
<comment type="caution">
    <text evidence="3">The sequence shown here is derived from an EMBL/GenBank/DDBJ whole genome shotgun (WGS) entry which is preliminary data.</text>
</comment>
<evidence type="ECO:0000313" key="3">
    <source>
        <dbReference type="EMBL" id="OGG76043.1"/>
    </source>
</evidence>
<organism evidence="3 4">
    <name type="scientific">Candidatus Kaiserbacteria bacterium RIFCSPLOWO2_01_FULL_50_24</name>
    <dbReference type="NCBI Taxonomy" id="1798507"/>
    <lineage>
        <taxon>Bacteria</taxon>
        <taxon>Candidatus Kaiseribacteriota</taxon>
    </lineage>
</organism>
<gene>
    <name evidence="3" type="ORF">A3A34_00650</name>
</gene>
<dbReference type="InterPro" id="IPR036366">
    <property type="entry name" value="PGBDSf"/>
</dbReference>
<evidence type="ECO:0000256" key="1">
    <source>
        <dbReference type="SAM" id="SignalP"/>
    </source>
</evidence>